<accession>A0A1G7JR46</accession>
<sequence>MENFYLIDFCDEYKFKVYLNGSNSDVTKKFTEINRNAKLINKFVIVLEAVKQNIANKAQFNFESKCDLGDIYAIKVDIHRFYTLCCKSRGYRELYICRYGKKQSQQNTKKLTTTIESIHKISIQKLLK</sequence>
<dbReference type="RefSeq" id="WP_093145525.1">
    <property type="nucleotide sequence ID" value="NZ_BMWO01000030.1"/>
</dbReference>
<gene>
    <name evidence="1" type="ORF">SAMN05421855_1251</name>
</gene>
<organism evidence="1 2">
    <name type="scientific">Ulvibacter litoralis</name>
    <dbReference type="NCBI Taxonomy" id="227084"/>
    <lineage>
        <taxon>Bacteria</taxon>
        <taxon>Pseudomonadati</taxon>
        <taxon>Bacteroidota</taxon>
        <taxon>Flavobacteriia</taxon>
        <taxon>Flavobacteriales</taxon>
        <taxon>Flavobacteriaceae</taxon>
        <taxon>Ulvibacter</taxon>
    </lineage>
</organism>
<evidence type="ECO:0000313" key="1">
    <source>
        <dbReference type="EMBL" id="SDF27336.1"/>
    </source>
</evidence>
<evidence type="ECO:0008006" key="3">
    <source>
        <dbReference type="Google" id="ProtNLM"/>
    </source>
</evidence>
<dbReference type="OrthoDB" id="1447934at2"/>
<dbReference type="EMBL" id="FNBA01000025">
    <property type="protein sequence ID" value="SDF27336.1"/>
    <property type="molecule type" value="Genomic_DNA"/>
</dbReference>
<keyword evidence="2" id="KW-1185">Reference proteome</keyword>
<reference evidence="1 2" key="1">
    <citation type="submission" date="2016-10" db="EMBL/GenBank/DDBJ databases">
        <authorList>
            <person name="de Groot N.N."/>
        </authorList>
    </citation>
    <scope>NUCLEOTIDE SEQUENCE [LARGE SCALE GENOMIC DNA]</scope>
    <source>
        <strain evidence="1 2">DSM 16195</strain>
    </source>
</reference>
<proteinExistence type="predicted"/>
<name>A0A1G7JR46_9FLAO</name>
<dbReference type="STRING" id="227084.SAMN05421855_1251"/>
<protein>
    <recommendedName>
        <fullName evidence="3">Phage derived protein Gp49-like</fullName>
    </recommendedName>
</protein>
<dbReference type="Proteomes" id="UP000199321">
    <property type="component" value="Unassembled WGS sequence"/>
</dbReference>
<evidence type="ECO:0000313" key="2">
    <source>
        <dbReference type="Proteomes" id="UP000199321"/>
    </source>
</evidence>
<dbReference type="AlphaFoldDB" id="A0A1G7JR46"/>